<organism evidence="4 5">
    <name type="scientific">Uabimicrobium amorphum</name>
    <dbReference type="NCBI Taxonomy" id="2596890"/>
    <lineage>
        <taxon>Bacteria</taxon>
        <taxon>Pseudomonadati</taxon>
        <taxon>Planctomycetota</taxon>
        <taxon>Candidatus Uabimicrobiia</taxon>
        <taxon>Candidatus Uabimicrobiales</taxon>
        <taxon>Candidatus Uabimicrobiaceae</taxon>
        <taxon>Candidatus Uabimicrobium</taxon>
    </lineage>
</organism>
<dbReference type="KEGG" id="uam:UABAM_00796"/>
<protein>
    <submittedName>
        <fullName evidence="4">Thiol-disulfide isomerase</fullName>
    </submittedName>
</protein>
<keyword evidence="4" id="KW-0413">Isomerase</keyword>
<dbReference type="SUPFAM" id="SSF52833">
    <property type="entry name" value="Thioredoxin-like"/>
    <property type="match status" value="1"/>
</dbReference>
<feature type="domain" description="Alkyl hydroperoxide reductase subunit C/ Thiol specific antioxidant" evidence="2">
    <location>
        <begin position="35"/>
        <end position="141"/>
    </location>
</feature>
<dbReference type="InterPro" id="IPR024548">
    <property type="entry name" value="Cu2_monoox_C"/>
</dbReference>
<evidence type="ECO:0000256" key="1">
    <source>
        <dbReference type="ARBA" id="ARBA00023157"/>
    </source>
</evidence>
<evidence type="ECO:0000259" key="3">
    <source>
        <dbReference type="Pfam" id="PF03712"/>
    </source>
</evidence>
<dbReference type="Proteomes" id="UP000326354">
    <property type="component" value="Chromosome"/>
</dbReference>
<dbReference type="RefSeq" id="WP_151966695.1">
    <property type="nucleotide sequence ID" value="NZ_AP019860.1"/>
</dbReference>
<dbReference type="SUPFAM" id="SSF49742">
    <property type="entry name" value="PHM/PNGase F"/>
    <property type="match status" value="2"/>
</dbReference>
<dbReference type="PANTHER" id="PTHR43640">
    <property type="entry name" value="OS07G0260300 PROTEIN"/>
    <property type="match status" value="1"/>
</dbReference>
<evidence type="ECO:0000313" key="5">
    <source>
        <dbReference type="Proteomes" id="UP000326354"/>
    </source>
</evidence>
<dbReference type="InterPro" id="IPR008977">
    <property type="entry name" value="PHM/PNGase_F_dom_sf"/>
</dbReference>
<dbReference type="OrthoDB" id="9788721at2"/>
<dbReference type="InterPro" id="IPR036249">
    <property type="entry name" value="Thioredoxin-like_sf"/>
</dbReference>
<dbReference type="PANTHER" id="PTHR43640:SF1">
    <property type="entry name" value="THIOREDOXIN-DEPENDENT PEROXIREDOXIN"/>
    <property type="match status" value="1"/>
</dbReference>
<proteinExistence type="predicted"/>
<gene>
    <name evidence="4" type="ORF">UABAM_00796</name>
</gene>
<keyword evidence="5" id="KW-1185">Reference proteome</keyword>
<dbReference type="GO" id="GO:0016853">
    <property type="term" value="F:isomerase activity"/>
    <property type="evidence" value="ECO:0007669"/>
    <property type="project" value="UniProtKB-KW"/>
</dbReference>
<name>A0A5S9IIJ7_UABAM</name>
<dbReference type="Pfam" id="PF03712">
    <property type="entry name" value="Cu2_monoox_C"/>
    <property type="match status" value="1"/>
</dbReference>
<feature type="domain" description="Copper type II ascorbate-dependent monooxygenase C-terminal" evidence="3">
    <location>
        <begin position="443"/>
        <end position="571"/>
    </location>
</feature>
<dbReference type="Pfam" id="PF00578">
    <property type="entry name" value="AhpC-TSA"/>
    <property type="match status" value="1"/>
</dbReference>
<dbReference type="Gene3D" id="3.40.30.10">
    <property type="entry name" value="Glutaredoxin"/>
    <property type="match status" value="1"/>
</dbReference>
<keyword evidence="1" id="KW-1015">Disulfide bond</keyword>
<dbReference type="InterPro" id="IPR000866">
    <property type="entry name" value="AhpC/TSA"/>
</dbReference>
<reference evidence="4 5" key="1">
    <citation type="submission" date="2019-08" db="EMBL/GenBank/DDBJ databases">
        <title>Complete genome sequence of Candidatus Uab amorphum.</title>
        <authorList>
            <person name="Shiratori T."/>
            <person name="Suzuki S."/>
            <person name="Kakizawa Y."/>
            <person name="Ishida K."/>
        </authorList>
    </citation>
    <scope>NUCLEOTIDE SEQUENCE [LARGE SCALE GENOMIC DNA]</scope>
    <source>
        <strain evidence="4 5">SRT547</strain>
    </source>
</reference>
<dbReference type="GO" id="GO:0016209">
    <property type="term" value="F:antioxidant activity"/>
    <property type="evidence" value="ECO:0007669"/>
    <property type="project" value="InterPro"/>
</dbReference>
<dbReference type="InterPro" id="IPR014784">
    <property type="entry name" value="Cu2_ascorb_mOase-like_C"/>
</dbReference>
<dbReference type="GO" id="GO:0016715">
    <property type="term" value="F:oxidoreductase activity, acting on paired donors, with incorporation or reduction of molecular oxygen, reduced ascorbate as one donor, and incorporation of one atom of oxygen"/>
    <property type="evidence" value="ECO:0007669"/>
    <property type="project" value="InterPro"/>
</dbReference>
<dbReference type="InterPro" id="IPR047262">
    <property type="entry name" value="PRX-like1"/>
</dbReference>
<dbReference type="InterPro" id="IPR036939">
    <property type="entry name" value="Cu2_ascorb_mOase_N_sf"/>
</dbReference>
<sequence>MNKTIIPLAVCIIIVYSTFYVKNTPQPTIKQLATVENFALLDHNGEYHELFEYKDKKALVLYIHGVGCPIVRHNLQDLHKLQKRYRDDVAFLMINGNIQDEIVDIREEATSFAISLPILKDYSQNVIELLQVKRTAEAIVINPQSWGIIYRGPVDNRVDYEKQKSLATRQFLHDAILATLVKRQPRVSKLDVKGCAITYYKEKQVSFNKEVVPILKKRCVICHRKGGAAPWSMNSHKKVHGWSEMIREAVLTRRMPPWPADPEVGSFKSSHQIFPEEKRKLLTWIKQGCALDGEDTLKSMTSVREEEEKPDLIVTIPTQKIPATGVVDYKYINVPTNLKKDMWVKKVKVIPGSKKAVHHALVMTIFPRRLRHLQPQWRNGSRGFFAIYVPGYNPQNFPENSGQFLPKGTTFQFQMHYTPYGRRTTDATQMHIYFHDKKPQKVLKMSSVINARFRIPPFAQNHRVQGRYTFRDNVTLYGLYPHMHYRGRQVKMEAIFPNGKRQTLLSVPKYEFNWQYSYYLQKPLNLPKGTTIRMYGVFDNSSRNKYDIDPSQTVGWGEQSWDEMFIGYLQYSKL</sequence>
<dbReference type="AlphaFoldDB" id="A0A5S9IIJ7"/>
<dbReference type="GO" id="GO:0005507">
    <property type="term" value="F:copper ion binding"/>
    <property type="evidence" value="ECO:0007669"/>
    <property type="project" value="InterPro"/>
</dbReference>
<dbReference type="Gene3D" id="2.60.120.230">
    <property type="match status" value="1"/>
</dbReference>
<evidence type="ECO:0000259" key="2">
    <source>
        <dbReference type="Pfam" id="PF00578"/>
    </source>
</evidence>
<evidence type="ECO:0000313" key="4">
    <source>
        <dbReference type="EMBL" id="BBM82453.1"/>
    </source>
</evidence>
<dbReference type="Gene3D" id="2.60.120.310">
    <property type="entry name" value="Copper type II, ascorbate-dependent monooxygenase, N-terminal domain"/>
    <property type="match status" value="1"/>
</dbReference>
<accession>A0A5S9IIJ7</accession>
<dbReference type="EMBL" id="AP019860">
    <property type="protein sequence ID" value="BBM82453.1"/>
    <property type="molecule type" value="Genomic_DNA"/>
</dbReference>